<dbReference type="EnsemblPlants" id="EMT20862">
    <property type="protein sequence ID" value="EMT20862"/>
    <property type="gene ID" value="F775_03246"/>
</dbReference>
<protein>
    <submittedName>
        <fullName evidence="1">Uncharacterized protein</fullName>
    </submittedName>
</protein>
<name>M8C1C9_AEGTA</name>
<proteinExistence type="predicted"/>
<sequence>MEPVFPWAAQMFHVAPATSAPQFASQLQAIPNQVHDLPPTDLLVENYISPCNTVHPPQNNASPISTTEHNMKDSPLLVYSSGNDFVVDDPFGHDQWGFSLADQQLYNAFLGVDGYLGYNGTDVGQSSMGNGGWVDARP</sequence>
<organism evidence="1">
    <name type="scientific">Aegilops tauschii</name>
    <name type="common">Tausch's goatgrass</name>
    <name type="synonym">Aegilops squarrosa</name>
    <dbReference type="NCBI Taxonomy" id="37682"/>
    <lineage>
        <taxon>Eukaryota</taxon>
        <taxon>Viridiplantae</taxon>
        <taxon>Streptophyta</taxon>
        <taxon>Embryophyta</taxon>
        <taxon>Tracheophyta</taxon>
        <taxon>Spermatophyta</taxon>
        <taxon>Magnoliopsida</taxon>
        <taxon>Liliopsida</taxon>
        <taxon>Poales</taxon>
        <taxon>Poaceae</taxon>
        <taxon>BOP clade</taxon>
        <taxon>Pooideae</taxon>
        <taxon>Triticodae</taxon>
        <taxon>Triticeae</taxon>
        <taxon>Triticinae</taxon>
        <taxon>Aegilops</taxon>
    </lineage>
</organism>
<accession>M8C1C9</accession>
<evidence type="ECO:0000313" key="1">
    <source>
        <dbReference type="EnsemblPlants" id="EMT20862"/>
    </source>
</evidence>
<reference evidence="1" key="1">
    <citation type="submission" date="2015-06" db="UniProtKB">
        <authorList>
            <consortium name="EnsemblPlants"/>
        </authorList>
    </citation>
    <scope>IDENTIFICATION</scope>
</reference>
<dbReference type="AlphaFoldDB" id="M8C1C9"/>